<accession>A0ABV5LU18</accession>
<keyword evidence="3" id="KW-1185">Reference proteome</keyword>
<dbReference type="InterPro" id="IPR022521">
    <property type="entry name" value="Rv3660c"/>
</dbReference>
<dbReference type="RefSeq" id="WP_380138925.1">
    <property type="nucleotide sequence ID" value="NZ_JBHLUI010000010.1"/>
</dbReference>
<evidence type="ECO:0000313" key="3">
    <source>
        <dbReference type="Proteomes" id="UP001589748"/>
    </source>
</evidence>
<dbReference type="InterPro" id="IPR059050">
    <property type="entry name" value="Rv3660c_N"/>
</dbReference>
<protein>
    <submittedName>
        <fullName evidence="2">Septum site-determining protein Ssd</fullName>
    </submittedName>
</protein>
<organism evidence="2 3">
    <name type="scientific">Kineococcus gynurae</name>
    <dbReference type="NCBI Taxonomy" id="452979"/>
    <lineage>
        <taxon>Bacteria</taxon>
        <taxon>Bacillati</taxon>
        <taxon>Actinomycetota</taxon>
        <taxon>Actinomycetes</taxon>
        <taxon>Kineosporiales</taxon>
        <taxon>Kineosporiaceae</taxon>
        <taxon>Kineococcus</taxon>
    </lineage>
</organism>
<dbReference type="Pfam" id="PF26563">
    <property type="entry name" value="Rv3660c_N"/>
    <property type="match status" value="1"/>
</dbReference>
<feature type="domain" description="Rv3660c-like CheY-like N-terminal" evidence="1">
    <location>
        <begin position="4"/>
        <end position="104"/>
    </location>
</feature>
<sequence>MLETADAELAREILDLAAAAGCPVRRSSAERPSGGAGLRLVDEHADPARVAGLREAGEEVVLVGLEPAAREWWVAAADLDVPALELPAARSWLLDRLLDAVEGGGPGPAPGVAPGAGARVVGVLGGRGGAGASVLAAALATTAAEDGIATLLVDADPCSGGVDLLLGGDELPGLRWSDLLGVEGRLSGDVLRGVLRMGPDLGVLAQGRDGRGGPAPETLRSVLEAARRGHELVVVDLPRPDPVGADDGETAVVLPELDDLLLILPTSVRAAAAGCGSIDRVRERLRPDCRVGAVVRLVGVDAPAAEEIADAVGLPLVGVLRSERDLDARLERGEGLPPGRRSPLRLFARRWLSVPGPR</sequence>
<dbReference type="PANTHER" id="PTHR43384:SF11">
    <property type="entry name" value="SEPTUM SITE DETERMINING PROTEIN"/>
    <property type="match status" value="1"/>
</dbReference>
<proteinExistence type="predicted"/>
<name>A0ABV5LU18_9ACTN</name>
<evidence type="ECO:0000259" key="1">
    <source>
        <dbReference type="Pfam" id="PF26563"/>
    </source>
</evidence>
<gene>
    <name evidence="2" type="primary">ssd</name>
    <name evidence="2" type="ORF">ACFFVI_11285</name>
</gene>
<dbReference type="InterPro" id="IPR050625">
    <property type="entry name" value="ParA/MinD_ATPase"/>
</dbReference>
<dbReference type="PANTHER" id="PTHR43384">
    <property type="entry name" value="SEPTUM SITE-DETERMINING PROTEIN MIND HOMOLOG, CHLOROPLASTIC-RELATED"/>
    <property type="match status" value="1"/>
</dbReference>
<evidence type="ECO:0000313" key="2">
    <source>
        <dbReference type="EMBL" id="MFB9377555.1"/>
    </source>
</evidence>
<dbReference type="NCBIfam" id="TIGR03815">
    <property type="entry name" value="CpaE_hom_Actino"/>
    <property type="match status" value="1"/>
</dbReference>
<comment type="caution">
    <text evidence="2">The sequence shown here is derived from an EMBL/GenBank/DDBJ whole genome shotgun (WGS) entry which is preliminary data.</text>
</comment>
<dbReference type="EMBL" id="JBHMDM010000005">
    <property type="protein sequence ID" value="MFB9377555.1"/>
    <property type="molecule type" value="Genomic_DNA"/>
</dbReference>
<dbReference type="Proteomes" id="UP001589748">
    <property type="component" value="Unassembled WGS sequence"/>
</dbReference>
<dbReference type="InterPro" id="IPR027417">
    <property type="entry name" value="P-loop_NTPase"/>
</dbReference>
<reference evidence="2 3" key="1">
    <citation type="submission" date="2024-09" db="EMBL/GenBank/DDBJ databases">
        <authorList>
            <person name="Sun Q."/>
            <person name="Mori K."/>
        </authorList>
    </citation>
    <scope>NUCLEOTIDE SEQUENCE [LARGE SCALE GENOMIC DNA]</scope>
    <source>
        <strain evidence="2 3">TISTR 1856</strain>
    </source>
</reference>
<dbReference type="SUPFAM" id="SSF52540">
    <property type="entry name" value="P-loop containing nucleoside triphosphate hydrolases"/>
    <property type="match status" value="1"/>
</dbReference>
<dbReference type="Gene3D" id="3.40.50.300">
    <property type="entry name" value="P-loop containing nucleotide triphosphate hydrolases"/>
    <property type="match status" value="1"/>
</dbReference>